<accession>A0ABV5RMN5</accession>
<protein>
    <submittedName>
        <fullName evidence="2">Uncharacterized protein</fullName>
    </submittedName>
</protein>
<comment type="caution">
    <text evidence="2">The sequence shown here is derived from an EMBL/GenBank/DDBJ whole genome shotgun (WGS) entry which is preliminary data.</text>
</comment>
<dbReference type="RefSeq" id="WP_386145100.1">
    <property type="nucleotide sequence ID" value="NZ_BAAAXD010000022.1"/>
</dbReference>
<evidence type="ECO:0000313" key="2">
    <source>
        <dbReference type="EMBL" id="MFB9578482.1"/>
    </source>
</evidence>
<sequence length="58" mass="6277">MSRPRLGAGLPGHRPVPGADWRHDNDPDIVCTVHVDRVDDDPDSLADLEAQALEAIHG</sequence>
<reference evidence="2 3" key="1">
    <citation type="submission" date="2024-09" db="EMBL/GenBank/DDBJ databases">
        <authorList>
            <person name="Sun Q."/>
            <person name="Mori K."/>
        </authorList>
    </citation>
    <scope>NUCLEOTIDE SEQUENCE [LARGE SCALE GENOMIC DNA]</scope>
    <source>
        <strain evidence="2 3">JCM 3331</strain>
    </source>
</reference>
<feature type="region of interest" description="Disordered" evidence="1">
    <location>
        <begin position="1"/>
        <end position="24"/>
    </location>
</feature>
<proteinExistence type="predicted"/>
<dbReference type="EMBL" id="JBHMCG010000179">
    <property type="protein sequence ID" value="MFB9578482.1"/>
    <property type="molecule type" value="Genomic_DNA"/>
</dbReference>
<gene>
    <name evidence="2" type="ORF">ACFFTL_41035</name>
</gene>
<evidence type="ECO:0000313" key="3">
    <source>
        <dbReference type="Proteomes" id="UP001589710"/>
    </source>
</evidence>
<keyword evidence="3" id="KW-1185">Reference proteome</keyword>
<dbReference type="Proteomes" id="UP001589710">
    <property type="component" value="Unassembled WGS sequence"/>
</dbReference>
<evidence type="ECO:0000256" key="1">
    <source>
        <dbReference type="SAM" id="MobiDB-lite"/>
    </source>
</evidence>
<organism evidence="2 3">
    <name type="scientific">Streptomyces yanii</name>
    <dbReference type="NCBI Taxonomy" id="78510"/>
    <lineage>
        <taxon>Bacteria</taxon>
        <taxon>Bacillati</taxon>
        <taxon>Actinomycetota</taxon>
        <taxon>Actinomycetes</taxon>
        <taxon>Kitasatosporales</taxon>
        <taxon>Streptomycetaceae</taxon>
        <taxon>Streptomyces</taxon>
    </lineage>
</organism>
<name>A0ABV5RMN5_9ACTN</name>